<proteinExistence type="predicted"/>
<evidence type="ECO:0008006" key="8">
    <source>
        <dbReference type="Google" id="ProtNLM"/>
    </source>
</evidence>
<evidence type="ECO:0000256" key="4">
    <source>
        <dbReference type="ARBA" id="ARBA00023136"/>
    </source>
</evidence>
<evidence type="ECO:0000256" key="3">
    <source>
        <dbReference type="ARBA" id="ARBA00022989"/>
    </source>
</evidence>
<keyword evidence="1" id="KW-1003">Cell membrane</keyword>
<protein>
    <recommendedName>
        <fullName evidence="8">YpfN family protein</fullName>
    </recommendedName>
</protein>
<sequence>MEFLEKYWWLIIIFLIGVFINHLVELNKIDTKKYYKKPGQKNPDETKKE</sequence>
<accession>A0ABV6C7F2</accession>
<dbReference type="InterPro" id="IPR020910">
    <property type="entry name" value="UPF0370"/>
</dbReference>
<keyword evidence="4 5" id="KW-0472">Membrane</keyword>
<dbReference type="Proteomes" id="UP001589758">
    <property type="component" value="Unassembled WGS sequence"/>
</dbReference>
<name>A0ABV6C7F2_9GAMM</name>
<evidence type="ECO:0000256" key="2">
    <source>
        <dbReference type="ARBA" id="ARBA00022692"/>
    </source>
</evidence>
<dbReference type="EMBL" id="JBHLXE010000024">
    <property type="protein sequence ID" value="MFC0178892.1"/>
    <property type="molecule type" value="Genomic_DNA"/>
</dbReference>
<evidence type="ECO:0000256" key="1">
    <source>
        <dbReference type="ARBA" id="ARBA00022475"/>
    </source>
</evidence>
<keyword evidence="2 5" id="KW-0812">Transmembrane</keyword>
<keyword evidence="3 5" id="KW-1133">Transmembrane helix</keyword>
<keyword evidence="7" id="KW-1185">Reference proteome</keyword>
<evidence type="ECO:0000256" key="5">
    <source>
        <dbReference type="SAM" id="Phobius"/>
    </source>
</evidence>
<feature type="transmembrane region" description="Helical" evidence="5">
    <location>
        <begin position="6"/>
        <end position="24"/>
    </location>
</feature>
<dbReference type="Pfam" id="PF13980">
    <property type="entry name" value="UPF0370"/>
    <property type="match status" value="1"/>
</dbReference>
<reference evidence="6 7" key="1">
    <citation type="submission" date="2024-09" db="EMBL/GenBank/DDBJ databases">
        <authorList>
            <person name="Sun Q."/>
            <person name="Mori K."/>
        </authorList>
    </citation>
    <scope>NUCLEOTIDE SEQUENCE [LARGE SCALE GENOMIC DNA]</scope>
    <source>
        <strain evidence="6 7">CCM 8545</strain>
    </source>
</reference>
<evidence type="ECO:0000313" key="6">
    <source>
        <dbReference type="EMBL" id="MFC0178892.1"/>
    </source>
</evidence>
<gene>
    <name evidence="6" type="ORF">ACFFIT_02085</name>
</gene>
<comment type="caution">
    <text evidence="6">The sequence shown here is derived from an EMBL/GenBank/DDBJ whole genome shotgun (WGS) entry which is preliminary data.</text>
</comment>
<organism evidence="6 7">
    <name type="scientific">Thorsellia kenyensis</name>
    <dbReference type="NCBI Taxonomy" id="1549888"/>
    <lineage>
        <taxon>Bacteria</taxon>
        <taxon>Pseudomonadati</taxon>
        <taxon>Pseudomonadota</taxon>
        <taxon>Gammaproteobacteria</taxon>
        <taxon>Enterobacterales</taxon>
        <taxon>Thorselliaceae</taxon>
        <taxon>Thorsellia</taxon>
    </lineage>
</organism>
<evidence type="ECO:0000313" key="7">
    <source>
        <dbReference type="Proteomes" id="UP001589758"/>
    </source>
</evidence>
<dbReference type="RefSeq" id="WP_385875937.1">
    <property type="nucleotide sequence ID" value="NZ_JBHLXE010000024.1"/>
</dbReference>